<accession>A0ACC2FG52</accession>
<dbReference type="EMBL" id="CM055755">
    <property type="protein sequence ID" value="KAJ7990356.1"/>
    <property type="molecule type" value="Genomic_DNA"/>
</dbReference>
<organism evidence="1 2">
    <name type="scientific">Dallia pectoralis</name>
    <name type="common">Alaska blackfish</name>
    <dbReference type="NCBI Taxonomy" id="75939"/>
    <lineage>
        <taxon>Eukaryota</taxon>
        <taxon>Metazoa</taxon>
        <taxon>Chordata</taxon>
        <taxon>Craniata</taxon>
        <taxon>Vertebrata</taxon>
        <taxon>Euteleostomi</taxon>
        <taxon>Actinopterygii</taxon>
        <taxon>Neopterygii</taxon>
        <taxon>Teleostei</taxon>
        <taxon>Protacanthopterygii</taxon>
        <taxon>Esociformes</taxon>
        <taxon>Umbridae</taxon>
        <taxon>Dallia</taxon>
    </lineage>
</organism>
<protein>
    <submittedName>
        <fullName evidence="1">Uncharacterized protein</fullName>
    </submittedName>
</protein>
<dbReference type="Proteomes" id="UP001157502">
    <property type="component" value="Chromosome 28"/>
</dbReference>
<reference evidence="1" key="1">
    <citation type="submission" date="2021-05" db="EMBL/GenBank/DDBJ databases">
        <authorList>
            <person name="Pan Q."/>
            <person name="Jouanno E."/>
            <person name="Zahm M."/>
            <person name="Klopp C."/>
            <person name="Cabau C."/>
            <person name="Louis A."/>
            <person name="Berthelot C."/>
            <person name="Parey E."/>
            <person name="Roest Crollius H."/>
            <person name="Montfort J."/>
            <person name="Robinson-Rechavi M."/>
            <person name="Bouchez O."/>
            <person name="Lampietro C."/>
            <person name="Lopez Roques C."/>
            <person name="Donnadieu C."/>
            <person name="Postlethwait J."/>
            <person name="Bobe J."/>
            <person name="Dillon D."/>
            <person name="Chandos A."/>
            <person name="von Hippel F."/>
            <person name="Guiguen Y."/>
        </authorList>
    </citation>
    <scope>NUCLEOTIDE SEQUENCE</scope>
    <source>
        <strain evidence="1">YG-Jan2019</strain>
    </source>
</reference>
<evidence type="ECO:0000313" key="1">
    <source>
        <dbReference type="EMBL" id="KAJ7990356.1"/>
    </source>
</evidence>
<sequence length="96" mass="10318">MDQATGDELGGRGRAKERHLSGTSGCSSFSPEGQAADLDGRWAAIDLTDRSERKPRPPTEVVCGPPPPGGQLSVQKHQKRVRRRSDRVNATLIGSI</sequence>
<keyword evidence="2" id="KW-1185">Reference proteome</keyword>
<name>A0ACC2FG52_DALPE</name>
<gene>
    <name evidence="1" type="ORF">DPEC_G00299450</name>
</gene>
<comment type="caution">
    <text evidence="1">The sequence shown here is derived from an EMBL/GenBank/DDBJ whole genome shotgun (WGS) entry which is preliminary data.</text>
</comment>
<evidence type="ECO:0000313" key="2">
    <source>
        <dbReference type="Proteomes" id="UP001157502"/>
    </source>
</evidence>
<proteinExistence type="predicted"/>